<sequence length="146" mass="16147">MLAETEAGETRIVEMVFPNQTNHYGTLFGGHALRLMDMVAFITASRFARQTMVTACSERVDFQAPIRQGQIVELTGRVIATGRTSVTVEVEMYAEELLTGKRDLCTRGRFILVAVDEHQRPVPLRKTLNSKTASLSATEGADQQST</sequence>
<dbReference type="InterPro" id="IPR029069">
    <property type="entry name" value="HotDog_dom_sf"/>
</dbReference>
<dbReference type="SUPFAM" id="SSF54637">
    <property type="entry name" value="Thioesterase/thiol ester dehydrase-isomerase"/>
    <property type="match status" value="1"/>
</dbReference>
<dbReference type="RefSeq" id="WP_041976389.1">
    <property type="nucleotide sequence ID" value="NZ_CBXV010000006.1"/>
</dbReference>
<evidence type="ECO:0000256" key="4">
    <source>
        <dbReference type="SAM" id="MobiDB-lite"/>
    </source>
</evidence>
<dbReference type="GO" id="GO:0052816">
    <property type="term" value="F:long-chain fatty acyl-CoA hydrolase activity"/>
    <property type="evidence" value="ECO:0007669"/>
    <property type="project" value="TreeGrafter"/>
</dbReference>
<accession>A0A0B6X080</accession>
<dbReference type="GO" id="GO:0009062">
    <property type="term" value="P:fatty acid catabolic process"/>
    <property type="evidence" value="ECO:0007669"/>
    <property type="project" value="TreeGrafter"/>
</dbReference>
<evidence type="ECO:0000256" key="2">
    <source>
        <dbReference type="ARBA" id="ARBA00022801"/>
    </source>
</evidence>
<organism evidence="6 7">
    <name type="scientific">Pyrinomonas methylaliphatogenes</name>
    <dbReference type="NCBI Taxonomy" id="454194"/>
    <lineage>
        <taxon>Bacteria</taxon>
        <taxon>Pseudomonadati</taxon>
        <taxon>Acidobacteriota</taxon>
        <taxon>Blastocatellia</taxon>
        <taxon>Blastocatellales</taxon>
        <taxon>Pyrinomonadaceae</taxon>
        <taxon>Pyrinomonas</taxon>
    </lineage>
</organism>
<name>A0A0B6X080_9BACT</name>
<dbReference type="PROSITE" id="PS51770">
    <property type="entry name" value="HOTDOG_ACOT"/>
    <property type="match status" value="1"/>
</dbReference>
<dbReference type="CDD" id="cd03442">
    <property type="entry name" value="BFIT_BACH"/>
    <property type="match status" value="1"/>
</dbReference>
<keyword evidence="2 3" id="KW-0378">Hydrolase</keyword>
<feature type="compositionally biased region" description="Polar residues" evidence="4">
    <location>
        <begin position="127"/>
        <end position="146"/>
    </location>
</feature>
<dbReference type="OrthoDB" id="9791628at2"/>
<dbReference type="PANTHER" id="PTHR11049">
    <property type="entry name" value="ACYL COENZYME A THIOESTER HYDROLASE"/>
    <property type="match status" value="1"/>
</dbReference>
<comment type="similarity">
    <text evidence="1">Belongs to the acyl coenzyme A hydrolase family.</text>
</comment>
<reference evidence="6 7" key="2">
    <citation type="submission" date="2015-01" db="EMBL/GenBank/DDBJ databases">
        <title>Complete genome sequence of Pyrinomonas methylaliphatogenes type strain K22T.</title>
        <authorList>
            <person name="Lee K.C.Y."/>
            <person name="Power J.F."/>
            <person name="Dunfield P.F."/>
            <person name="Morgan X.C."/>
            <person name="Huttenhower C."/>
            <person name="Stott M.B."/>
        </authorList>
    </citation>
    <scope>NUCLEOTIDE SEQUENCE [LARGE SCALE GENOMIC DNA]</scope>
    <source>
        <strain evidence="6 7">K22</strain>
    </source>
</reference>
<evidence type="ECO:0000259" key="5">
    <source>
        <dbReference type="PROSITE" id="PS51770"/>
    </source>
</evidence>
<gene>
    <name evidence="6" type="ORF">PYK22_01822</name>
</gene>
<dbReference type="Proteomes" id="UP000031518">
    <property type="component" value="Unassembled WGS sequence"/>
</dbReference>
<dbReference type="GO" id="GO:0006637">
    <property type="term" value="P:acyl-CoA metabolic process"/>
    <property type="evidence" value="ECO:0007669"/>
    <property type="project" value="TreeGrafter"/>
</dbReference>
<dbReference type="STRING" id="454194.PYK22_01822"/>
<evidence type="ECO:0000256" key="3">
    <source>
        <dbReference type="PROSITE-ProRule" id="PRU01106"/>
    </source>
</evidence>
<evidence type="ECO:0000313" key="7">
    <source>
        <dbReference type="Proteomes" id="UP000031518"/>
    </source>
</evidence>
<evidence type="ECO:0000256" key="1">
    <source>
        <dbReference type="ARBA" id="ARBA00010458"/>
    </source>
</evidence>
<dbReference type="Pfam" id="PF03061">
    <property type="entry name" value="4HBT"/>
    <property type="match status" value="1"/>
</dbReference>
<dbReference type="PANTHER" id="PTHR11049:SF24">
    <property type="entry name" value="CYTOSOLIC ACYL COENZYME A THIOESTER HYDROLASE"/>
    <property type="match status" value="1"/>
</dbReference>
<keyword evidence="7" id="KW-1185">Reference proteome</keyword>
<reference evidence="6 7" key="1">
    <citation type="submission" date="2013-12" db="EMBL/GenBank/DDBJ databases">
        <authorList>
            <person name="Stott M."/>
        </authorList>
    </citation>
    <scope>NUCLEOTIDE SEQUENCE [LARGE SCALE GENOMIC DNA]</scope>
    <source>
        <strain evidence="6 7">K22</strain>
    </source>
</reference>
<dbReference type="InterPro" id="IPR033120">
    <property type="entry name" value="HOTDOG_ACOT"/>
</dbReference>
<feature type="region of interest" description="Disordered" evidence="4">
    <location>
        <begin position="125"/>
        <end position="146"/>
    </location>
</feature>
<dbReference type="Gene3D" id="3.10.129.10">
    <property type="entry name" value="Hotdog Thioesterase"/>
    <property type="match status" value="1"/>
</dbReference>
<evidence type="ECO:0000313" key="6">
    <source>
        <dbReference type="EMBL" id="CDM65815.1"/>
    </source>
</evidence>
<dbReference type="GO" id="GO:0005829">
    <property type="term" value="C:cytosol"/>
    <property type="evidence" value="ECO:0007669"/>
    <property type="project" value="TreeGrafter"/>
</dbReference>
<proteinExistence type="inferred from homology"/>
<dbReference type="InterPro" id="IPR006683">
    <property type="entry name" value="Thioestr_dom"/>
</dbReference>
<feature type="domain" description="HotDog ACOT-type" evidence="5">
    <location>
        <begin position="6"/>
        <end position="118"/>
    </location>
</feature>
<dbReference type="AlphaFoldDB" id="A0A0B6X080"/>
<dbReference type="EMBL" id="CBXV010000006">
    <property type="protein sequence ID" value="CDM65815.1"/>
    <property type="molecule type" value="Genomic_DNA"/>
</dbReference>
<protein>
    <submittedName>
        <fullName evidence="6">Acyl-CoA hydrolase</fullName>
    </submittedName>
</protein>
<dbReference type="InterPro" id="IPR040170">
    <property type="entry name" value="Cytosol_ACT"/>
</dbReference>